<dbReference type="RefSeq" id="WP_344087948.1">
    <property type="nucleotide sequence ID" value="NZ_BAAALS010000042.1"/>
</dbReference>
<organism evidence="2 3">
    <name type="scientific">Luedemannella helvata</name>
    <dbReference type="NCBI Taxonomy" id="349315"/>
    <lineage>
        <taxon>Bacteria</taxon>
        <taxon>Bacillati</taxon>
        <taxon>Actinomycetota</taxon>
        <taxon>Actinomycetes</taxon>
        <taxon>Micromonosporales</taxon>
        <taxon>Micromonosporaceae</taxon>
        <taxon>Luedemannella</taxon>
    </lineage>
</organism>
<protein>
    <submittedName>
        <fullName evidence="2">Uncharacterized protein</fullName>
    </submittedName>
</protein>
<feature type="region of interest" description="Disordered" evidence="1">
    <location>
        <begin position="1"/>
        <end position="21"/>
    </location>
</feature>
<accession>A0ABP4XAE7</accession>
<sequence>MSTDDQIARARAELPEPPNPARAIPLARLGQMLMERYTRVGAGAASAEPDLDAAIAAFDESYSYLQFGSPARAKVAALLGNLLAIRHTVHLGPARDRDTGIHMLEEAVGSPVVPPLISAWARLQLGQLYLSRVIEQLRSPDFVREAIYGAGVPTTVDDTDRAIELFHSAAQARTGSSDLVRAAEAFIEMAEVLRDLFRGLNARPMSFDAGGLIRTMEKIQTLSARFQSGGRGLGMTGPMVPLRMEFFDSDGVSVIDPLDRPVAVVEDPGPQAPPPPTRPPVVAKKTDYDDTRAALHALVLTTVGDPDLDVWRAAIELLRPTTPAPSGETVDDLVAMASILADADADGVTAAIDDLLYASALLLRHRRDHADDGIDLAVGTQRLWRAAHSIPDDHAAVVPIIGALGAFVDGGKPPGQPLATVAAPFADRIDTLMANGVVQDAADLVTLHALRCLCRAAGDAATGDDRITLRQAVGAVPLDYPWLAALRTAAEA</sequence>
<dbReference type="EMBL" id="BAAALS010000042">
    <property type="protein sequence ID" value="GAA1775252.1"/>
    <property type="molecule type" value="Genomic_DNA"/>
</dbReference>
<gene>
    <name evidence="2" type="ORF">GCM10009681_53540</name>
</gene>
<reference evidence="3" key="1">
    <citation type="journal article" date="2019" name="Int. J. Syst. Evol. Microbiol.">
        <title>The Global Catalogue of Microorganisms (GCM) 10K type strain sequencing project: providing services to taxonomists for standard genome sequencing and annotation.</title>
        <authorList>
            <consortium name="The Broad Institute Genomics Platform"/>
            <consortium name="The Broad Institute Genome Sequencing Center for Infectious Disease"/>
            <person name="Wu L."/>
            <person name="Ma J."/>
        </authorList>
    </citation>
    <scope>NUCLEOTIDE SEQUENCE [LARGE SCALE GENOMIC DNA]</scope>
    <source>
        <strain evidence="3">JCM 13249</strain>
    </source>
</reference>
<evidence type="ECO:0000313" key="3">
    <source>
        <dbReference type="Proteomes" id="UP001500655"/>
    </source>
</evidence>
<dbReference type="Proteomes" id="UP001500655">
    <property type="component" value="Unassembled WGS sequence"/>
</dbReference>
<proteinExistence type="predicted"/>
<comment type="caution">
    <text evidence="2">The sequence shown here is derived from an EMBL/GenBank/DDBJ whole genome shotgun (WGS) entry which is preliminary data.</text>
</comment>
<keyword evidence="3" id="KW-1185">Reference proteome</keyword>
<name>A0ABP4XAE7_9ACTN</name>
<feature type="compositionally biased region" description="Basic and acidic residues" evidence="1">
    <location>
        <begin position="1"/>
        <end position="14"/>
    </location>
</feature>
<evidence type="ECO:0000313" key="2">
    <source>
        <dbReference type="EMBL" id="GAA1775252.1"/>
    </source>
</evidence>
<evidence type="ECO:0000256" key="1">
    <source>
        <dbReference type="SAM" id="MobiDB-lite"/>
    </source>
</evidence>